<evidence type="ECO:0000256" key="5">
    <source>
        <dbReference type="ARBA" id="ARBA00023049"/>
    </source>
</evidence>
<evidence type="ECO:0000256" key="3">
    <source>
        <dbReference type="ARBA" id="ARBA00022801"/>
    </source>
</evidence>
<dbReference type="RefSeq" id="WP_052403082.1">
    <property type="nucleotide sequence ID" value="NZ_CCVW01000001.1"/>
</dbReference>
<dbReference type="CDD" id="cd04280">
    <property type="entry name" value="ZnMc_astacin_like"/>
    <property type="match status" value="1"/>
</dbReference>
<dbReference type="InterPro" id="IPR001506">
    <property type="entry name" value="Peptidase_M12A"/>
</dbReference>
<evidence type="ECO:0000256" key="4">
    <source>
        <dbReference type="ARBA" id="ARBA00022833"/>
    </source>
</evidence>
<feature type="active site" evidence="6">
    <location>
        <position position="168"/>
    </location>
</feature>
<feature type="binding site" evidence="6">
    <location>
        <position position="177"/>
    </location>
    <ligand>
        <name>Zn(2+)</name>
        <dbReference type="ChEBI" id="CHEBI:29105"/>
        <note>catalytic</note>
    </ligand>
</feature>
<evidence type="ECO:0000256" key="2">
    <source>
        <dbReference type="ARBA" id="ARBA00022723"/>
    </source>
</evidence>
<gene>
    <name evidence="9" type="ORF">BN59_00438</name>
</gene>
<keyword evidence="3 6" id="KW-0378">Hydrolase</keyword>
<dbReference type="STRING" id="1034943.BN59_00438"/>
<keyword evidence="7" id="KW-0732">Signal</keyword>
<dbReference type="GO" id="GO:0008270">
    <property type="term" value="F:zinc ion binding"/>
    <property type="evidence" value="ECO:0007669"/>
    <property type="project" value="UniProtKB-UniRule"/>
</dbReference>
<feature type="domain" description="Peptidase M12A" evidence="8">
    <location>
        <begin position="68"/>
        <end position="267"/>
    </location>
</feature>
<keyword evidence="2 6" id="KW-0479">Metal-binding</keyword>
<evidence type="ECO:0000313" key="10">
    <source>
        <dbReference type="Proteomes" id="UP000044071"/>
    </source>
</evidence>
<proteinExistence type="predicted"/>
<dbReference type="NCBIfam" id="NF045530">
    <property type="entry name" value="LegP"/>
    <property type="match status" value="1"/>
</dbReference>
<evidence type="ECO:0000256" key="1">
    <source>
        <dbReference type="ARBA" id="ARBA00022670"/>
    </source>
</evidence>
<comment type="cofactor">
    <cofactor evidence="6">
        <name>Zn(2+)</name>
        <dbReference type="ChEBI" id="CHEBI:29105"/>
    </cofactor>
    <text evidence="6">Binds 1 zinc ion per subunit.</text>
</comment>
<evidence type="ECO:0000313" key="9">
    <source>
        <dbReference type="EMBL" id="CDZ76172.1"/>
    </source>
</evidence>
<accession>A0A078KT87</accession>
<dbReference type="PANTHER" id="PTHR10127">
    <property type="entry name" value="DISCOIDIN, CUB, EGF, LAMININ , AND ZINC METALLOPROTEASE DOMAIN CONTAINING"/>
    <property type="match status" value="1"/>
</dbReference>
<organism evidence="9 10">
    <name type="scientific">Legionella massiliensis</name>
    <dbReference type="NCBI Taxonomy" id="1034943"/>
    <lineage>
        <taxon>Bacteria</taxon>
        <taxon>Pseudomonadati</taxon>
        <taxon>Pseudomonadota</taxon>
        <taxon>Gammaproteobacteria</taxon>
        <taxon>Legionellales</taxon>
        <taxon>Legionellaceae</taxon>
        <taxon>Legionella</taxon>
    </lineage>
</organism>
<feature type="chain" id="PRO_5009743993" evidence="7">
    <location>
        <begin position="24"/>
        <end position="267"/>
    </location>
</feature>
<keyword evidence="4 6" id="KW-0862">Zinc</keyword>
<feature type="signal peptide" evidence="7">
    <location>
        <begin position="1"/>
        <end position="23"/>
    </location>
</feature>
<dbReference type="PANTHER" id="PTHR10127:SF780">
    <property type="entry name" value="METALLOENDOPEPTIDASE"/>
    <property type="match status" value="1"/>
</dbReference>
<dbReference type="PROSITE" id="PS51864">
    <property type="entry name" value="ASTACIN"/>
    <property type="match status" value="1"/>
</dbReference>
<dbReference type="GO" id="GO:0006508">
    <property type="term" value="P:proteolysis"/>
    <property type="evidence" value="ECO:0007669"/>
    <property type="project" value="UniProtKB-KW"/>
</dbReference>
<feature type="binding site" evidence="6">
    <location>
        <position position="167"/>
    </location>
    <ligand>
        <name>Zn(2+)</name>
        <dbReference type="ChEBI" id="CHEBI:29105"/>
        <note>catalytic</note>
    </ligand>
</feature>
<dbReference type="Proteomes" id="UP000044071">
    <property type="component" value="Unassembled WGS sequence"/>
</dbReference>
<keyword evidence="10" id="KW-1185">Reference proteome</keyword>
<dbReference type="InterPro" id="IPR006026">
    <property type="entry name" value="Peptidase_Metallo"/>
</dbReference>
<evidence type="ECO:0000259" key="8">
    <source>
        <dbReference type="PROSITE" id="PS51864"/>
    </source>
</evidence>
<dbReference type="PRINTS" id="PR00480">
    <property type="entry name" value="ASTACIN"/>
</dbReference>
<dbReference type="eggNOG" id="COG3170">
    <property type="taxonomic scope" value="Bacteria"/>
</dbReference>
<comment type="caution">
    <text evidence="6">Lacks conserved residue(s) required for the propagation of feature annotation.</text>
</comment>
<dbReference type="Pfam" id="PF01400">
    <property type="entry name" value="Astacin"/>
    <property type="match status" value="1"/>
</dbReference>
<sequence>MPYSPLKKLLFSCSLLLSSYCLAKPLGQVQITDPLFNNRSIIYEVINGFAVVEGDILLAKVQELGNRNAVFRLKLGGSRWENGQIPFEISEDLPWQNKLAVFQALLQWQNSSNVKFIELNSKNRLLYEDYIVFVPAQGRTCSSYVGRLGGRQVINLAKRCNTMNTVHEIGHALGLWHEQSRGDRESFVRIAWENIDESNKHNFDQKLSDGKDYGDYDYQSIMHYSAFAFSKNGKKTIIPLTDGAVIGQREQLSEKDIAAINAMYPLE</sequence>
<dbReference type="GO" id="GO:0004222">
    <property type="term" value="F:metalloendopeptidase activity"/>
    <property type="evidence" value="ECO:0007669"/>
    <property type="project" value="UniProtKB-UniRule"/>
</dbReference>
<dbReference type="InterPro" id="IPR024079">
    <property type="entry name" value="MetalloPept_cat_dom_sf"/>
</dbReference>
<dbReference type="Gene3D" id="3.40.390.10">
    <property type="entry name" value="Collagenase (Catalytic Domain)"/>
    <property type="match status" value="1"/>
</dbReference>
<keyword evidence="1 6" id="KW-0645">Protease</keyword>
<dbReference type="InterPro" id="IPR034035">
    <property type="entry name" value="Astacin-like_dom"/>
</dbReference>
<evidence type="ECO:0000256" key="7">
    <source>
        <dbReference type="SAM" id="SignalP"/>
    </source>
</evidence>
<evidence type="ECO:0000256" key="6">
    <source>
        <dbReference type="PROSITE-ProRule" id="PRU01211"/>
    </source>
</evidence>
<reference evidence="9 10" key="1">
    <citation type="submission" date="2014-06" db="EMBL/GenBank/DDBJ databases">
        <authorList>
            <person name="Urmite Genomes Urmite Genomes"/>
        </authorList>
    </citation>
    <scope>NUCLEOTIDE SEQUENCE [LARGE SCALE GENOMIC DNA]</scope>
</reference>
<protein>
    <submittedName>
        <fullName evidence="9">Flavastacin</fullName>
    </submittedName>
</protein>
<dbReference type="SMART" id="SM00235">
    <property type="entry name" value="ZnMc"/>
    <property type="match status" value="1"/>
</dbReference>
<keyword evidence="5 6" id="KW-0482">Metalloprotease</keyword>
<feature type="binding site" evidence="6">
    <location>
        <position position="171"/>
    </location>
    <ligand>
        <name>Zn(2+)</name>
        <dbReference type="ChEBI" id="CHEBI:29105"/>
        <note>catalytic</note>
    </ligand>
</feature>
<dbReference type="AlphaFoldDB" id="A0A078KT87"/>
<dbReference type="SUPFAM" id="SSF55486">
    <property type="entry name" value="Metalloproteases ('zincins'), catalytic domain"/>
    <property type="match status" value="1"/>
</dbReference>
<dbReference type="EMBL" id="CCSB01000001">
    <property type="protein sequence ID" value="CDZ76172.1"/>
    <property type="molecule type" value="Genomic_DNA"/>
</dbReference>
<name>A0A078KT87_9GAMM</name>